<evidence type="ECO:0000256" key="4">
    <source>
        <dbReference type="ARBA" id="ARBA00022692"/>
    </source>
</evidence>
<reference evidence="10 11" key="1">
    <citation type="submission" date="2017-08" db="EMBL/GenBank/DDBJ databases">
        <title>Pleomorphomonas carboxidotrophicus sp. nov., a new mesophilic hydrogenogenic carboxidotroph.</title>
        <authorList>
            <person name="Esquivel-Elizondo S."/>
            <person name="Krajmalnik-Brown R."/>
            <person name="Maldonado J."/>
        </authorList>
    </citation>
    <scope>NUCLEOTIDE SEQUENCE [LARGE SCALE GENOMIC DNA]</scope>
    <source>
        <strain evidence="10 11">SVCO-16</strain>
    </source>
</reference>
<name>A0A2G9WTW7_9HYPH</name>
<keyword evidence="11" id="KW-1185">Reference proteome</keyword>
<organism evidence="10 11">
    <name type="scientific">Pleomorphomonas carboxyditropha</name>
    <dbReference type="NCBI Taxonomy" id="2023338"/>
    <lineage>
        <taxon>Bacteria</taxon>
        <taxon>Pseudomonadati</taxon>
        <taxon>Pseudomonadota</taxon>
        <taxon>Alphaproteobacteria</taxon>
        <taxon>Hyphomicrobiales</taxon>
        <taxon>Pleomorphomonadaceae</taxon>
        <taxon>Pleomorphomonas</taxon>
    </lineage>
</organism>
<accession>A0A2G9WTW7</accession>
<keyword evidence="6 9" id="KW-0472">Membrane</keyword>
<dbReference type="InterPro" id="IPR010131">
    <property type="entry name" value="MdtP/NodT-like"/>
</dbReference>
<dbReference type="GO" id="GO:0015562">
    <property type="term" value="F:efflux transmembrane transporter activity"/>
    <property type="evidence" value="ECO:0007669"/>
    <property type="project" value="InterPro"/>
</dbReference>
<dbReference type="EMBL" id="NQVN01000012">
    <property type="protein sequence ID" value="PIO98104.1"/>
    <property type="molecule type" value="Genomic_DNA"/>
</dbReference>
<evidence type="ECO:0000313" key="11">
    <source>
        <dbReference type="Proteomes" id="UP000231070"/>
    </source>
</evidence>
<evidence type="ECO:0000256" key="6">
    <source>
        <dbReference type="ARBA" id="ARBA00023136"/>
    </source>
</evidence>
<keyword evidence="3 9" id="KW-1134">Transmembrane beta strand</keyword>
<evidence type="ECO:0000256" key="5">
    <source>
        <dbReference type="ARBA" id="ARBA00022729"/>
    </source>
</evidence>
<evidence type="ECO:0000256" key="2">
    <source>
        <dbReference type="ARBA" id="ARBA00007613"/>
    </source>
</evidence>
<keyword evidence="7 9" id="KW-0564">Palmitate</keyword>
<protein>
    <submittedName>
        <fullName evidence="10">Multidrug transporter</fullName>
    </submittedName>
</protein>
<keyword evidence="4 9" id="KW-0812">Transmembrane</keyword>
<dbReference type="Pfam" id="PF02321">
    <property type="entry name" value="OEP"/>
    <property type="match status" value="2"/>
</dbReference>
<keyword evidence="8 9" id="KW-0449">Lipoprotein</keyword>
<dbReference type="PANTHER" id="PTHR30203">
    <property type="entry name" value="OUTER MEMBRANE CATION EFFLUX PROTEIN"/>
    <property type="match status" value="1"/>
</dbReference>
<keyword evidence="5" id="KW-0732">Signal</keyword>
<dbReference type="PANTHER" id="PTHR30203:SF20">
    <property type="entry name" value="MULTIDRUG RESISTANCE OUTER MEMBRANE PROTEIN MDTP-RELATED"/>
    <property type="match status" value="1"/>
</dbReference>
<evidence type="ECO:0000256" key="9">
    <source>
        <dbReference type="RuleBase" id="RU362097"/>
    </source>
</evidence>
<evidence type="ECO:0000256" key="7">
    <source>
        <dbReference type="ARBA" id="ARBA00023139"/>
    </source>
</evidence>
<evidence type="ECO:0000313" key="10">
    <source>
        <dbReference type="EMBL" id="PIO98104.1"/>
    </source>
</evidence>
<dbReference type="GO" id="GO:0005886">
    <property type="term" value="C:plasma membrane"/>
    <property type="evidence" value="ECO:0007669"/>
    <property type="project" value="UniProtKB-SubCell"/>
</dbReference>
<dbReference type="NCBIfam" id="TIGR01845">
    <property type="entry name" value="outer_NodT"/>
    <property type="match status" value="1"/>
</dbReference>
<dbReference type="OrthoDB" id="9783100at2"/>
<comment type="caution">
    <text evidence="10">The sequence shown here is derived from an EMBL/GenBank/DDBJ whole genome shotgun (WGS) entry which is preliminary data.</text>
</comment>
<gene>
    <name evidence="10" type="ORF">CJ014_17205</name>
</gene>
<evidence type="ECO:0000256" key="1">
    <source>
        <dbReference type="ARBA" id="ARBA00004370"/>
    </source>
</evidence>
<sequence length="482" mass="50425">MRSRLGQNGCSAGVLLFLSALYGGCAMLPENAAVSEVKPISDYASGKSLAPAADAAWPADAWWQAYGDPQLATLIDEGLAGASDMRIAAARVALAYAGVGASRASLLPTVGASAKADSERQSYNYLIGEDFVPKGWNDAGTGTLSLDWEIDFWGKNRAALAAAKGKAAAAEAEAAATRLALSTGIADVYGRLAALYADRDSAVSAINVRKQTLSLMSDRTGKGLENEGALERSRAAEAGAEAELARIDEEIGLARNQLAALIGAGPDRGLAVSRPKVRGGRYTGVPRSLPIEFLGRRPDILAARYTAEASSKEIDAAKAAYYPNVNLAAMIGKQALGLNMLTDTGSTFGSVGPAVSLPIFDGGRLRAGERSAVSQYEIAVASYDRTLTEALRQVADAVVSKRQLASQLANTRRSAVAAEKAWRVVSDRYNGGLATYLEVLTAEDALITARRATAALQARAFTLDIAMVRALGGGFRSTEKQS</sequence>
<evidence type="ECO:0000256" key="8">
    <source>
        <dbReference type="ARBA" id="ARBA00023288"/>
    </source>
</evidence>
<dbReference type="InterPro" id="IPR003423">
    <property type="entry name" value="OMP_efflux"/>
</dbReference>
<dbReference type="AlphaFoldDB" id="A0A2G9WTW7"/>
<comment type="similarity">
    <text evidence="2 9">Belongs to the outer membrane factor (OMF) (TC 1.B.17) family.</text>
</comment>
<dbReference type="Proteomes" id="UP000231070">
    <property type="component" value="Unassembled WGS sequence"/>
</dbReference>
<dbReference type="RefSeq" id="WP_100081718.1">
    <property type="nucleotide sequence ID" value="NZ_NQVN01000012.1"/>
</dbReference>
<dbReference type="Gene3D" id="2.20.200.10">
    <property type="entry name" value="Outer membrane efflux proteins (OEP)"/>
    <property type="match status" value="1"/>
</dbReference>
<evidence type="ECO:0000256" key="3">
    <source>
        <dbReference type="ARBA" id="ARBA00022452"/>
    </source>
</evidence>
<dbReference type="Gene3D" id="1.20.1600.10">
    <property type="entry name" value="Outer membrane efflux proteins (OEP)"/>
    <property type="match status" value="1"/>
</dbReference>
<comment type="subcellular location">
    <subcellularLocation>
        <location evidence="9">Cell membrane</location>
        <topology evidence="9">Lipid-anchor</topology>
    </subcellularLocation>
    <subcellularLocation>
        <location evidence="1">Membrane</location>
    </subcellularLocation>
</comment>
<proteinExistence type="inferred from homology"/>
<dbReference type="SUPFAM" id="SSF56954">
    <property type="entry name" value="Outer membrane efflux proteins (OEP)"/>
    <property type="match status" value="1"/>
</dbReference>